<dbReference type="Proteomes" id="UP000594621">
    <property type="component" value="Chromosome"/>
</dbReference>
<name>A0A7S9GZB3_9BRAD</name>
<evidence type="ECO:0000313" key="1">
    <source>
        <dbReference type="EMBL" id="QPF90445.1"/>
    </source>
</evidence>
<reference evidence="1 2" key="1">
    <citation type="submission" date="2020-09" db="EMBL/GenBank/DDBJ databases">
        <title>Complete genomes of bradyrhizobia occurring on native shrubby legumes in Australia.</title>
        <authorList>
            <person name="Lafay B."/>
        </authorList>
    </citation>
    <scope>NUCLEOTIDE SEQUENCE [LARGE SCALE GENOMIC DNA]</scope>
    <source>
        <strain evidence="1 2">BDV5040</strain>
    </source>
</reference>
<dbReference type="EMBL" id="CP061379">
    <property type="protein sequence ID" value="QPF90445.1"/>
    <property type="molecule type" value="Genomic_DNA"/>
</dbReference>
<gene>
    <name evidence="1" type="ORF">IC761_28700</name>
</gene>
<dbReference type="GO" id="GO:0016491">
    <property type="term" value="F:oxidoreductase activity"/>
    <property type="evidence" value="ECO:0007669"/>
    <property type="project" value="InterPro"/>
</dbReference>
<dbReference type="SUPFAM" id="SSF47240">
    <property type="entry name" value="Ferritin-like"/>
    <property type="match status" value="1"/>
</dbReference>
<accession>A0A7S9GZB3</accession>
<dbReference type="KEGG" id="bcou:IC761_28700"/>
<sequence length="311" mass="35371">MQRVMHEVKPSLPSSRLLIERRFPLEMNVTLPDIRELYDTGKAGRWNPQRDVDWKALDPAQYDEPTRQAARRSWSRRLWVEATGLTETPALLMRFCMEVGREIDPKFYLTVRNTEEAWHVECFDRLAEAFGGRIAAPADRAYEATFNRNLHRRAMDASQNLDSYVASFAAFEDGLELELCRTWRANTIDPTVIAVLDRVVADKERHAAFGWLYLASRAPYWSAKDRTLIADELVAHVRETELKGYHCPWLAPEHAAAEAEADALIACAGLGGAPRAAEEDALVNYAANTRAKLAEFGIVLPMFESNRMRTF</sequence>
<organism evidence="1 2">
    <name type="scientific">Bradyrhizobium commune</name>
    <dbReference type="NCBI Taxonomy" id="83627"/>
    <lineage>
        <taxon>Bacteria</taxon>
        <taxon>Pseudomonadati</taxon>
        <taxon>Pseudomonadota</taxon>
        <taxon>Alphaproteobacteria</taxon>
        <taxon>Hyphomicrobiales</taxon>
        <taxon>Nitrobacteraceae</taxon>
        <taxon>Bradyrhizobium</taxon>
    </lineage>
</organism>
<dbReference type="AlphaFoldDB" id="A0A7S9GZB3"/>
<dbReference type="InterPro" id="IPR012348">
    <property type="entry name" value="RNR-like"/>
</dbReference>
<evidence type="ECO:0008006" key="3">
    <source>
        <dbReference type="Google" id="ProtNLM"/>
    </source>
</evidence>
<keyword evidence="2" id="KW-1185">Reference proteome</keyword>
<proteinExistence type="predicted"/>
<dbReference type="Gene3D" id="1.10.620.20">
    <property type="entry name" value="Ribonucleotide Reductase, subunit A"/>
    <property type="match status" value="1"/>
</dbReference>
<protein>
    <recommendedName>
        <fullName evidence="3">Ferritin-like domain-containing protein</fullName>
    </recommendedName>
</protein>
<dbReference type="RefSeq" id="WP_195800035.1">
    <property type="nucleotide sequence ID" value="NZ_CP061379.1"/>
</dbReference>
<evidence type="ECO:0000313" key="2">
    <source>
        <dbReference type="Proteomes" id="UP000594621"/>
    </source>
</evidence>
<dbReference type="InterPro" id="IPR009078">
    <property type="entry name" value="Ferritin-like_SF"/>
</dbReference>